<evidence type="ECO:0000313" key="3">
    <source>
        <dbReference type="Proteomes" id="UP000585721"/>
    </source>
</evidence>
<organism evidence="2 3">
    <name type="scientific">Tolumonas osonensis</name>
    <dbReference type="NCBI Taxonomy" id="675874"/>
    <lineage>
        <taxon>Bacteria</taxon>
        <taxon>Pseudomonadati</taxon>
        <taxon>Pseudomonadota</taxon>
        <taxon>Gammaproteobacteria</taxon>
        <taxon>Aeromonadales</taxon>
        <taxon>Aeromonadaceae</taxon>
        <taxon>Tolumonas</taxon>
    </lineage>
</organism>
<gene>
    <name evidence="2" type="ORF">HNR75_002907</name>
</gene>
<name>A0A841GPX8_9GAMM</name>
<protein>
    <recommendedName>
        <fullName evidence="4">DUF4347 domain-containing protein</fullName>
    </recommendedName>
</protein>
<dbReference type="Proteomes" id="UP000585721">
    <property type="component" value="Unassembled WGS sequence"/>
</dbReference>
<sequence>MTAKINQCRDCRPKDQWIEIRLVDEMNQPFGSLNGKLKDATGSEYQVMLSGGYLLLTGLPAGPVELKIETSALLNEAKKHKPRLSPQTSPAKEYADKHKGYQNKKIRYQHVALGDLWTVKSDMPREHQAGATGTHYKLATGNSYLLETRCFEYKSVSIAVVGAQHDNRIANKMMFAGQAVRYFKQIVSKNKIMILFTVGYTKEQIDAIIESSLKVNFHIRQISTRDELIEYLNSFNTHVNPINELNLYSHGIPGSVEFGYGFNSASTMNIDIGNINFIKKSIFSSSGKINSYACRTGMGNLVDIPIVEDVAQFSPQIEKSLAQIMSNHFRVNVHAFIRRTTYEDTWGSREDRYKYKLCNKSIQKGSVDLFNVVAPSWSWCDVFDRTVNERDYFVKKIGVAYNINGALHPVKADIDPVTIDAEMEFHPK</sequence>
<dbReference type="AlphaFoldDB" id="A0A841GPX8"/>
<dbReference type="EMBL" id="JACHGR010000011">
    <property type="protein sequence ID" value="MBB6056960.1"/>
    <property type="molecule type" value="Genomic_DNA"/>
</dbReference>
<accession>A0A841GPX8</accession>
<feature type="region of interest" description="Disordered" evidence="1">
    <location>
        <begin position="78"/>
        <end position="97"/>
    </location>
</feature>
<dbReference type="RefSeq" id="WP_188027676.1">
    <property type="nucleotide sequence ID" value="NZ_JACHGR010000011.1"/>
</dbReference>
<reference evidence="2 3" key="1">
    <citation type="submission" date="2020-08" db="EMBL/GenBank/DDBJ databases">
        <title>Genomic Encyclopedia of Type Strains, Phase IV (KMG-IV): sequencing the most valuable type-strain genomes for metagenomic binning, comparative biology and taxonomic classification.</title>
        <authorList>
            <person name="Goeker M."/>
        </authorList>
    </citation>
    <scope>NUCLEOTIDE SEQUENCE [LARGE SCALE GENOMIC DNA]</scope>
    <source>
        <strain evidence="2 3">DSM 22975</strain>
    </source>
</reference>
<proteinExistence type="predicted"/>
<evidence type="ECO:0000256" key="1">
    <source>
        <dbReference type="SAM" id="MobiDB-lite"/>
    </source>
</evidence>
<keyword evidence="3" id="KW-1185">Reference proteome</keyword>
<evidence type="ECO:0000313" key="2">
    <source>
        <dbReference type="EMBL" id="MBB6056960.1"/>
    </source>
</evidence>
<comment type="caution">
    <text evidence="2">The sequence shown here is derived from an EMBL/GenBank/DDBJ whole genome shotgun (WGS) entry which is preliminary data.</text>
</comment>
<evidence type="ECO:0008006" key="4">
    <source>
        <dbReference type="Google" id="ProtNLM"/>
    </source>
</evidence>